<evidence type="ECO:0000256" key="2">
    <source>
        <dbReference type="ARBA" id="ARBA00023002"/>
    </source>
</evidence>
<dbReference type="PROSITE" id="PS00070">
    <property type="entry name" value="ALDEHYDE_DEHYDR_CYS"/>
    <property type="match status" value="1"/>
</dbReference>
<evidence type="ECO:0000313" key="5">
    <source>
        <dbReference type="Proteomes" id="UP000251956"/>
    </source>
</evidence>
<dbReference type="GO" id="GO:0004777">
    <property type="term" value="F:succinate-semialdehyde dehydrogenase (NAD+) activity"/>
    <property type="evidence" value="ECO:0007669"/>
    <property type="project" value="TreeGrafter"/>
</dbReference>
<organism evidence="4 5">
    <name type="scientific">Mesorhizobium atlanticum</name>
    <dbReference type="NCBI Taxonomy" id="2233532"/>
    <lineage>
        <taxon>Bacteria</taxon>
        <taxon>Pseudomonadati</taxon>
        <taxon>Pseudomonadota</taxon>
        <taxon>Alphaproteobacteria</taxon>
        <taxon>Hyphomicrobiales</taxon>
        <taxon>Phyllobacteriaceae</taxon>
        <taxon>Mesorhizobium</taxon>
    </lineage>
</organism>
<proteinExistence type="inferred from homology"/>
<dbReference type="PANTHER" id="PTHR43353:SF5">
    <property type="entry name" value="SUCCINATE-SEMIALDEHYDE DEHYDROGENASE, MITOCHONDRIAL"/>
    <property type="match status" value="1"/>
</dbReference>
<dbReference type="OrthoDB" id="9812625at2"/>
<comment type="caution">
    <text evidence="4">The sequence shown here is derived from an EMBL/GenBank/DDBJ whole genome shotgun (WGS) entry which is preliminary data.</text>
</comment>
<dbReference type="CDD" id="cd07103">
    <property type="entry name" value="ALDH_F5_SSADH_GabD"/>
    <property type="match status" value="1"/>
</dbReference>
<dbReference type="InterPro" id="IPR015590">
    <property type="entry name" value="Aldehyde_DH_dom"/>
</dbReference>
<dbReference type="InterPro" id="IPR016162">
    <property type="entry name" value="Ald_DH_N"/>
</dbReference>
<evidence type="ECO:0000259" key="3">
    <source>
        <dbReference type="Pfam" id="PF00171"/>
    </source>
</evidence>
<dbReference type="InterPro" id="IPR016161">
    <property type="entry name" value="Ald_DH/histidinol_DH"/>
</dbReference>
<dbReference type="InterPro" id="IPR016163">
    <property type="entry name" value="Ald_DH_C"/>
</dbReference>
<reference evidence="4 5" key="1">
    <citation type="submission" date="2018-07" db="EMBL/GenBank/DDBJ databases">
        <title>Diversity of Mesorhizobium strains in Brazil.</title>
        <authorList>
            <person name="Helene L.C.F."/>
            <person name="Dall'Agnol R."/>
            <person name="Delamuta J.R.M."/>
            <person name="Hungria M."/>
        </authorList>
    </citation>
    <scope>NUCLEOTIDE SEQUENCE [LARGE SCALE GENOMIC DNA]</scope>
    <source>
        <strain evidence="4 5">CNPSo 3140</strain>
    </source>
</reference>
<feature type="domain" description="Aldehyde dehydrogenase" evidence="3">
    <location>
        <begin position="38"/>
        <end position="497"/>
    </location>
</feature>
<dbReference type="GO" id="GO:0009450">
    <property type="term" value="P:gamma-aminobutyric acid catabolic process"/>
    <property type="evidence" value="ECO:0007669"/>
    <property type="project" value="TreeGrafter"/>
</dbReference>
<keyword evidence="2" id="KW-0560">Oxidoreductase</keyword>
<name>A0A330GWK6_9HYPH</name>
<comment type="similarity">
    <text evidence="1">Belongs to the aldehyde dehydrogenase family.</text>
</comment>
<dbReference type="FunFam" id="3.40.605.10:FF:000005">
    <property type="entry name" value="Succinate-semialdehyde dehydrogenase I"/>
    <property type="match status" value="1"/>
</dbReference>
<accession>A0A330GWK6</accession>
<dbReference type="EMBL" id="QMBQ01000002">
    <property type="protein sequence ID" value="RAZ78870.1"/>
    <property type="molecule type" value="Genomic_DNA"/>
</dbReference>
<dbReference type="AlphaFoldDB" id="A0A330GWK6"/>
<evidence type="ECO:0000256" key="1">
    <source>
        <dbReference type="ARBA" id="ARBA00009986"/>
    </source>
</evidence>
<dbReference type="Gene3D" id="3.40.605.10">
    <property type="entry name" value="Aldehyde Dehydrogenase, Chain A, domain 1"/>
    <property type="match status" value="1"/>
</dbReference>
<dbReference type="PANTHER" id="PTHR43353">
    <property type="entry name" value="SUCCINATE-SEMIALDEHYDE DEHYDROGENASE, MITOCHONDRIAL"/>
    <property type="match status" value="1"/>
</dbReference>
<dbReference type="InterPro" id="IPR016160">
    <property type="entry name" value="Ald_DH_CS_CYS"/>
</dbReference>
<keyword evidence="5" id="KW-1185">Reference proteome</keyword>
<dbReference type="Pfam" id="PF00171">
    <property type="entry name" value="Aldedh"/>
    <property type="match status" value="1"/>
</dbReference>
<dbReference type="FunFam" id="3.40.309.10:FF:000004">
    <property type="entry name" value="Succinate-semialdehyde dehydrogenase I"/>
    <property type="match status" value="1"/>
</dbReference>
<dbReference type="InterPro" id="IPR050740">
    <property type="entry name" value="Aldehyde_DH_Superfamily"/>
</dbReference>
<dbReference type="Proteomes" id="UP000251956">
    <property type="component" value="Unassembled WGS sequence"/>
</dbReference>
<protein>
    <submittedName>
        <fullName evidence="4">NAD-dependent succinate-semialdehyde dehydrogenase</fullName>
    </submittedName>
</protein>
<dbReference type="Gene3D" id="3.40.309.10">
    <property type="entry name" value="Aldehyde Dehydrogenase, Chain A, domain 2"/>
    <property type="match status" value="1"/>
</dbReference>
<gene>
    <name evidence="4" type="ORF">DPM35_07525</name>
</gene>
<sequence length="502" mass="54054">MTRAASLESKEQAVGSFERAEARAKALVEKDAYFGGRWQASETGEAYAVFDPATGLEIGKAPNLSDRQVDVAINAAETGLRLWAGMLPLERSRVLDAWYDLVLARRDGLAALITLEQGKPLAESLGEVDYAASFIRWYAEETKRDGGEILRSHLPGKRLHVNRAPIGIVAAITPWNFPSAMLARKAAAALAAGCSVIGLPSSKTPFSALALARLAEEAGCPPGVFSVITGSTRRIVPLLCGDTRIRAVSFTGSTEVGRLIAGLCAQTIKHVSLELGGHAPFLVFEDANLDLAIEDAMNAKFQTTGQDCLAANRILVHDDLYDRFVEGFTSRAAMLKVGNGFDPGVTIGPMIDDKALQKVEEQVFDAKQHGACLHLGGGVHNAGPNFYEPTVLSDVTDDMLIMHEETFGPVAGIGRFCEEDEAIRRANATEYGLAAYVHTRDLGRSERMSRRLEYGMIGINTSKMTGAPIPFGGVKQSGLGREGGPYGMHDFMELKYVCAAYE</sequence>
<dbReference type="SUPFAM" id="SSF53720">
    <property type="entry name" value="ALDH-like"/>
    <property type="match status" value="1"/>
</dbReference>
<evidence type="ECO:0000313" key="4">
    <source>
        <dbReference type="EMBL" id="RAZ78870.1"/>
    </source>
</evidence>